<protein>
    <submittedName>
        <fullName evidence="6">HAD family phosphatase</fullName>
    </submittedName>
</protein>
<dbReference type="Gene3D" id="3.40.50.1000">
    <property type="entry name" value="HAD superfamily/HAD-like"/>
    <property type="match status" value="1"/>
</dbReference>
<evidence type="ECO:0000256" key="5">
    <source>
        <dbReference type="ARBA" id="ARBA00023277"/>
    </source>
</evidence>
<evidence type="ECO:0000256" key="2">
    <source>
        <dbReference type="ARBA" id="ARBA00006171"/>
    </source>
</evidence>
<reference evidence="6" key="2">
    <citation type="submission" date="2021-04" db="EMBL/GenBank/DDBJ databases">
        <authorList>
            <person name="Gilroy R."/>
        </authorList>
    </citation>
    <scope>NUCLEOTIDE SEQUENCE</scope>
    <source>
        <strain evidence="6">CHK192-19661</strain>
    </source>
</reference>
<evidence type="ECO:0000313" key="6">
    <source>
        <dbReference type="EMBL" id="HIZ09759.1"/>
    </source>
</evidence>
<dbReference type="AlphaFoldDB" id="A0A9D2IHS5"/>
<sequence length="213" mass="23172">MIKAVIFDMDGVIADTEPLHKRARDRLLAALGLDVEEISPTAIGRSKRAFWGEVAAKYGLTYTADELTVKEFDALMTIVREERIRPTEGLCDLLDFLHRSGIVTAVASSSDRNYVDTVLEVAGLVDKFDHSACGNEVPAAKPAPDVYLKALRLCGVSAAEALAVEDSDTGAKAATAAGICCVGYDACKDICFRQKLDICKYKVHNIREIENFV</sequence>
<evidence type="ECO:0000256" key="1">
    <source>
        <dbReference type="ARBA" id="ARBA00001946"/>
    </source>
</evidence>
<dbReference type="InterPro" id="IPR051600">
    <property type="entry name" value="Beta-PGM-like"/>
</dbReference>
<name>A0A9D2IHS5_9FIRM</name>
<comment type="cofactor">
    <cofactor evidence="1">
        <name>Mg(2+)</name>
        <dbReference type="ChEBI" id="CHEBI:18420"/>
    </cofactor>
</comment>
<dbReference type="SFLD" id="SFLDG01135">
    <property type="entry name" value="C1.5.6:_HAD__Beta-PGM__Phospha"/>
    <property type="match status" value="1"/>
</dbReference>
<dbReference type="GO" id="GO:0046872">
    <property type="term" value="F:metal ion binding"/>
    <property type="evidence" value="ECO:0007669"/>
    <property type="project" value="UniProtKB-KW"/>
</dbReference>
<dbReference type="Proteomes" id="UP000824025">
    <property type="component" value="Unassembled WGS sequence"/>
</dbReference>
<dbReference type="InterPro" id="IPR036412">
    <property type="entry name" value="HAD-like_sf"/>
</dbReference>
<evidence type="ECO:0000313" key="7">
    <source>
        <dbReference type="Proteomes" id="UP000824025"/>
    </source>
</evidence>
<dbReference type="SFLD" id="SFLDG01129">
    <property type="entry name" value="C1.5:_HAD__Beta-PGM__Phosphata"/>
    <property type="match status" value="1"/>
</dbReference>
<keyword evidence="4" id="KW-0460">Magnesium</keyword>
<dbReference type="InterPro" id="IPR023198">
    <property type="entry name" value="PGP-like_dom2"/>
</dbReference>
<organism evidence="6 7">
    <name type="scientific">Candidatus Borkfalkia avicola</name>
    <dbReference type="NCBI Taxonomy" id="2838503"/>
    <lineage>
        <taxon>Bacteria</taxon>
        <taxon>Bacillati</taxon>
        <taxon>Bacillota</taxon>
        <taxon>Clostridia</taxon>
        <taxon>Christensenellales</taxon>
        <taxon>Christensenellaceae</taxon>
        <taxon>Candidatus Borkfalkia</taxon>
    </lineage>
</organism>
<comment type="caution">
    <text evidence="6">The sequence shown here is derived from an EMBL/GenBank/DDBJ whole genome shotgun (WGS) entry which is preliminary data.</text>
</comment>
<comment type="similarity">
    <text evidence="2">Belongs to the HAD-like hydrolase superfamily. CbbY/CbbZ/Gph/YieH family.</text>
</comment>
<evidence type="ECO:0000256" key="4">
    <source>
        <dbReference type="ARBA" id="ARBA00022842"/>
    </source>
</evidence>
<dbReference type="PANTHER" id="PTHR46193:SF18">
    <property type="entry name" value="HEXITOL PHOSPHATASE B"/>
    <property type="match status" value="1"/>
</dbReference>
<dbReference type="Pfam" id="PF00702">
    <property type="entry name" value="Hydrolase"/>
    <property type="match status" value="1"/>
</dbReference>
<keyword evidence="5" id="KW-0119">Carbohydrate metabolism</keyword>
<dbReference type="PANTHER" id="PTHR46193">
    <property type="entry name" value="6-PHOSPHOGLUCONATE PHOSPHATASE"/>
    <property type="match status" value="1"/>
</dbReference>
<gene>
    <name evidence="6" type="ORF">H9726_04635</name>
</gene>
<dbReference type="SUPFAM" id="SSF56784">
    <property type="entry name" value="HAD-like"/>
    <property type="match status" value="1"/>
</dbReference>
<dbReference type="InterPro" id="IPR006439">
    <property type="entry name" value="HAD-SF_hydro_IA"/>
</dbReference>
<proteinExistence type="inferred from homology"/>
<dbReference type="GO" id="GO:0003824">
    <property type="term" value="F:catalytic activity"/>
    <property type="evidence" value="ECO:0007669"/>
    <property type="project" value="UniProtKB-ARBA"/>
</dbReference>
<evidence type="ECO:0000256" key="3">
    <source>
        <dbReference type="ARBA" id="ARBA00022723"/>
    </source>
</evidence>
<keyword evidence="3" id="KW-0479">Metal-binding</keyword>
<dbReference type="InterPro" id="IPR023214">
    <property type="entry name" value="HAD_sf"/>
</dbReference>
<reference evidence="6" key="1">
    <citation type="journal article" date="2021" name="PeerJ">
        <title>Extensive microbial diversity within the chicken gut microbiome revealed by metagenomics and culture.</title>
        <authorList>
            <person name="Gilroy R."/>
            <person name="Ravi A."/>
            <person name="Getino M."/>
            <person name="Pursley I."/>
            <person name="Horton D.L."/>
            <person name="Alikhan N.F."/>
            <person name="Baker D."/>
            <person name="Gharbi K."/>
            <person name="Hall N."/>
            <person name="Watson M."/>
            <person name="Adriaenssens E.M."/>
            <person name="Foster-Nyarko E."/>
            <person name="Jarju S."/>
            <person name="Secka A."/>
            <person name="Antonio M."/>
            <person name="Oren A."/>
            <person name="Chaudhuri R.R."/>
            <person name="La Ragione R."/>
            <person name="Hildebrand F."/>
            <person name="Pallen M.J."/>
        </authorList>
    </citation>
    <scope>NUCLEOTIDE SEQUENCE</scope>
    <source>
        <strain evidence="6">CHK192-19661</strain>
    </source>
</reference>
<dbReference type="NCBIfam" id="TIGR01509">
    <property type="entry name" value="HAD-SF-IA-v3"/>
    <property type="match status" value="1"/>
</dbReference>
<dbReference type="Gene3D" id="1.10.150.240">
    <property type="entry name" value="Putative phosphatase, domain 2"/>
    <property type="match status" value="1"/>
</dbReference>
<dbReference type="PRINTS" id="PR00413">
    <property type="entry name" value="HADHALOGNASE"/>
</dbReference>
<dbReference type="SFLD" id="SFLDS00003">
    <property type="entry name" value="Haloacid_Dehalogenase"/>
    <property type="match status" value="1"/>
</dbReference>
<accession>A0A9D2IHS5</accession>
<dbReference type="EMBL" id="DXCF01000025">
    <property type="protein sequence ID" value="HIZ09759.1"/>
    <property type="molecule type" value="Genomic_DNA"/>
</dbReference>